<evidence type="ECO:0000259" key="1">
    <source>
        <dbReference type="Pfam" id="PF05685"/>
    </source>
</evidence>
<dbReference type="GO" id="GO:0004519">
    <property type="term" value="F:endonuclease activity"/>
    <property type="evidence" value="ECO:0007669"/>
    <property type="project" value="UniProtKB-KW"/>
</dbReference>
<keyword evidence="3" id="KW-1185">Reference proteome</keyword>
<keyword evidence="2" id="KW-0378">Hydrolase</keyword>
<proteinExistence type="predicted"/>
<dbReference type="Pfam" id="PF05685">
    <property type="entry name" value="Uma2"/>
    <property type="match status" value="1"/>
</dbReference>
<dbReference type="Proteomes" id="UP000184010">
    <property type="component" value="Unassembled WGS sequence"/>
</dbReference>
<evidence type="ECO:0000313" key="2">
    <source>
        <dbReference type="EMBL" id="SHN53474.1"/>
    </source>
</evidence>
<dbReference type="PANTHER" id="PTHR36558">
    <property type="entry name" value="GLR1098 PROTEIN"/>
    <property type="match status" value="1"/>
</dbReference>
<accession>A0A1M7S4Z8</accession>
<dbReference type="CDD" id="cd06260">
    <property type="entry name" value="DUF820-like"/>
    <property type="match status" value="1"/>
</dbReference>
<keyword evidence="2" id="KW-0540">Nuclease</keyword>
<protein>
    <submittedName>
        <fullName evidence="2">Endonuclease, Uma2 family (Restriction endonuclease fold)</fullName>
    </submittedName>
</protein>
<dbReference type="InterPro" id="IPR011335">
    <property type="entry name" value="Restrct_endonuc-II-like"/>
</dbReference>
<sequence length="191" mass="22099">MKLHREDKKYTYSDYLTWPDYERWEIYEGVPSLQSAPTWQHQAIARELLTQFNVFLKGNSCQVFAAPFDLRLPEGNQKDEETTFVVQPDLVVICDKKGLRGTGYYGTPALIIEISSPATARNDKVLKFNRYERAGVREYWIVEPEGKFISVFTLQENGRFGRPEVYTEESKVRVTVFPELVVDLGLVFEGM</sequence>
<name>A0A1M7S4Z8_9FIRM</name>
<dbReference type="Gene3D" id="3.90.1570.10">
    <property type="entry name" value="tt1808, chain A"/>
    <property type="match status" value="1"/>
</dbReference>
<dbReference type="InterPro" id="IPR012296">
    <property type="entry name" value="Nuclease_put_TT1808"/>
</dbReference>
<dbReference type="STRING" id="1121395.SAMN02745215_00547"/>
<dbReference type="SUPFAM" id="SSF52980">
    <property type="entry name" value="Restriction endonuclease-like"/>
    <property type="match status" value="1"/>
</dbReference>
<organism evidence="2 3">
    <name type="scientific">Desulfitobacterium chlororespirans DSM 11544</name>
    <dbReference type="NCBI Taxonomy" id="1121395"/>
    <lineage>
        <taxon>Bacteria</taxon>
        <taxon>Bacillati</taxon>
        <taxon>Bacillota</taxon>
        <taxon>Clostridia</taxon>
        <taxon>Eubacteriales</taxon>
        <taxon>Desulfitobacteriaceae</taxon>
        <taxon>Desulfitobacterium</taxon>
    </lineage>
</organism>
<feature type="domain" description="Putative restriction endonuclease" evidence="1">
    <location>
        <begin position="13"/>
        <end position="183"/>
    </location>
</feature>
<dbReference type="PANTHER" id="PTHR36558:SF1">
    <property type="entry name" value="RESTRICTION ENDONUCLEASE DOMAIN-CONTAINING PROTEIN-RELATED"/>
    <property type="match status" value="1"/>
</dbReference>
<dbReference type="EMBL" id="FRDN01000003">
    <property type="protein sequence ID" value="SHN53474.1"/>
    <property type="molecule type" value="Genomic_DNA"/>
</dbReference>
<reference evidence="3" key="1">
    <citation type="submission" date="2016-12" db="EMBL/GenBank/DDBJ databases">
        <authorList>
            <person name="Varghese N."/>
            <person name="Submissions S."/>
        </authorList>
    </citation>
    <scope>NUCLEOTIDE SEQUENCE [LARGE SCALE GENOMIC DNA]</scope>
    <source>
        <strain evidence="3">DSM 11544</strain>
    </source>
</reference>
<dbReference type="InterPro" id="IPR008538">
    <property type="entry name" value="Uma2"/>
</dbReference>
<dbReference type="RefSeq" id="WP_072771139.1">
    <property type="nucleotide sequence ID" value="NZ_FRDN01000003.1"/>
</dbReference>
<keyword evidence="2" id="KW-0255">Endonuclease</keyword>
<gene>
    <name evidence="2" type="ORF">SAMN02745215_00547</name>
</gene>
<dbReference type="AlphaFoldDB" id="A0A1M7S4Z8"/>
<evidence type="ECO:0000313" key="3">
    <source>
        <dbReference type="Proteomes" id="UP000184010"/>
    </source>
</evidence>